<organism evidence="4 5">
    <name type="scientific">Dothistroma septosporum (strain NZE10 / CBS 128990)</name>
    <name type="common">Red band needle blight fungus</name>
    <name type="synonym">Mycosphaerella pini</name>
    <dbReference type="NCBI Taxonomy" id="675120"/>
    <lineage>
        <taxon>Eukaryota</taxon>
        <taxon>Fungi</taxon>
        <taxon>Dikarya</taxon>
        <taxon>Ascomycota</taxon>
        <taxon>Pezizomycotina</taxon>
        <taxon>Dothideomycetes</taxon>
        <taxon>Dothideomycetidae</taxon>
        <taxon>Mycosphaerellales</taxon>
        <taxon>Mycosphaerellaceae</taxon>
        <taxon>Dothistroma</taxon>
    </lineage>
</organism>
<dbReference type="InterPro" id="IPR050300">
    <property type="entry name" value="GDXG_lipolytic_enzyme"/>
</dbReference>
<dbReference type="Proteomes" id="UP000016933">
    <property type="component" value="Unassembled WGS sequence"/>
</dbReference>
<evidence type="ECO:0000256" key="1">
    <source>
        <dbReference type="ARBA" id="ARBA00022801"/>
    </source>
</evidence>
<keyword evidence="5" id="KW-1185">Reference proteome</keyword>
<dbReference type="EMBL" id="KB446540">
    <property type="protein sequence ID" value="EME43120.1"/>
    <property type="molecule type" value="Genomic_DNA"/>
</dbReference>
<dbReference type="STRING" id="675120.M2YMH2"/>
<feature type="compositionally biased region" description="Basic residues" evidence="2">
    <location>
        <begin position="61"/>
        <end position="70"/>
    </location>
</feature>
<dbReference type="InterPro" id="IPR029058">
    <property type="entry name" value="AB_hydrolase_fold"/>
</dbReference>
<dbReference type="PANTHER" id="PTHR48081">
    <property type="entry name" value="AB HYDROLASE SUPERFAMILY PROTEIN C4A8.06C"/>
    <property type="match status" value="1"/>
</dbReference>
<dbReference type="GO" id="GO:0016787">
    <property type="term" value="F:hydrolase activity"/>
    <property type="evidence" value="ECO:0007669"/>
    <property type="project" value="UniProtKB-KW"/>
</dbReference>
<name>M2YMH2_DOTSN</name>
<evidence type="ECO:0000256" key="2">
    <source>
        <dbReference type="SAM" id="MobiDB-lite"/>
    </source>
</evidence>
<feature type="region of interest" description="Disordered" evidence="2">
    <location>
        <begin position="61"/>
        <end position="88"/>
    </location>
</feature>
<dbReference type="SUPFAM" id="SSF53474">
    <property type="entry name" value="alpha/beta-Hydrolases"/>
    <property type="match status" value="1"/>
</dbReference>
<dbReference type="PANTHER" id="PTHR48081:SF8">
    <property type="entry name" value="ALPHA_BETA HYDROLASE FOLD-3 DOMAIN-CONTAINING PROTEIN-RELATED"/>
    <property type="match status" value="1"/>
</dbReference>
<dbReference type="Gene3D" id="3.40.50.1820">
    <property type="entry name" value="alpha/beta hydrolase"/>
    <property type="match status" value="1"/>
</dbReference>
<gene>
    <name evidence="4" type="ORF">DOTSEDRAFT_45112</name>
</gene>
<keyword evidence="1" id="KW-0378">Hydrolase</keyword>
<reference evidence="5" key="1">
    <citation type="journal article" date="2012" name="PLoS Genet.">
        <title>The genomes of the fungal plant pathogens Cladosporium fulvum and Dothistroma septosporum reveal adaptation to different hosts and lifestyles but also signatures of common ancestry.</title>
        <authorList>
            <person name="de Wit P.J.G.M."/>
            <person name="van der Burgt A."/>
            <person name="Oekmen B."/>
            <person name="Stergiopoulos I."/>
            <person name="Abd-Elsalam K.A."/>
            <person name="Aerts A.L."/>
            <person name="Bahkali A.H."/>
            <person name="Beenen H.G."/>
            <person name="Chettri P."/>
            <person name="Cox M.P."/>
            <person name="Datema E."/>
            <person name="de Vries R.P."/>
            <person name="Dhillon B."/>
            <person name="Ganley A.R."/>
            <person name="Griffiths S.A."/>
            <person name="Guo Y."/>
            <person name="Hamelin R.C."/>
            <person name="Henrissat B."/>
            <person name="Kabir M.S."/>
            <person name="Jashni M.K."/>
            <person name="Kema G."/>
            <person name="Klaubauf S."/>
            <person name="Lapidus A."/>
            <person name="Levasseur A."/>
            <person name="Lindquist E."/>
            <person name="Mehrabi R."/>
            <person name="Ohm R.A."/>
            <person name="Owen T.J."/>
            <person name="Salamov A."/>
            <person name="Schwelm A."/>
            <person name="Schijlen E."/>
            <person name="Sun H."/>
            <person name="van den Burg H.A."/>
            <person name="van Ham R.C.H.J."/>
            <person name="Zhang S."/>
            <person name="Goodwin S.B."/>
            <person name="Grigoriev I.V."/>
            <person name="Collemare J."/>
            <person name="Bradshaw R.E."/>
        </authorList>
    </citation>
    <scope>NUCLEOTIDE SEQUENCE [LARGE SCALE GENOMIC DNA]</scope>
    <source>
        <strain evidence="5">NZE10 / CBS 128990</strain>
    </source>
</reference>
<proteinExistence type="predicted"/>
<evidence type="ECO:0000313" key="4">
    <source>
        <dbReference type="EMBL" id="EME43120.1"/>
    </source>
</evidence>
<dbReference type="HOGENOM" id="CLU_787138_0_0_1"/>
<evidence type="ECO:0000259" key="3">
    <source>
        <dbReference type="Pfam" id="PF07859"/>
    </source>
</evidence>
<evidence type="ECO:0000313" key="5">
    <source>
        <dbReference type="Proteomes" id="UP000016933"/>
    </source>
</evidence>
<dbReference type="InterPro" id="IPR013094">
    <property type="entry name" value="AB_hydrolase_3"/>
</dbReference>
<feature type="compositionally biased region" description="Basic residues" evidence="2">
    <location>
        <begin position="79"/>
        <end position="88"/>
    </location>
</feature>
<reference evidence="4 5" key="2">
    <citation type="journal article" date="2012" name="PLoS Pathog.">
        <title>Diverse lifestyles and strategies of plant pathogenesis encoded in the genomes of eighteen Dothideomycetes fungi.</title>
        <authorList>
            <person name="Ohm R.A."/>
            <person name="Feau N."/>
            <person name="Henrissat B."/>
            <person name="Schoch C.L."/>
            <person name="Horwitz B.A."/>
            <person name="Barry K.W."/>
            <person name="Condon B.J."/>
            <person name="Copeland A.C."/>
            <person name="Dhillon B."/>
            <person name="Glaser F."/>
            <person name="Hesse C.N."/>
            <person name="Kosti I."/>
            <person name="LaButti K."/>
            <person name="Lindquist E.A."/>
            <person name="Lucas S."/>
            <person name="Salamov A.A."/>
            <person name="Bradshaw R.E."/>
            <person name="Ciuffetti L."/>
            <person name="Hamelin R.C."/>
            <person name="Kema G.H.J."/>
            <person name="Lawrence C."/>
            <person name="Scott J.A."/>
            <person name="Spatafora J.W."/>
            <person name="Turgeon B.G."/>
            <person name="de Wit P.J.G.M."/>
            <person name="Zhong S."/>
            <person name="Goodwin S.B."/>
            <person name="Grigoriev I.V."/>
        </authorList>
    </citation>
    <scope>NUCLEOTIDE SEQUENCE [LARGE SCALE GENOMIC DNA]</scope>
    <source>
        <strain evidence="5">NZE10 / CBS 128990</strain>
    </source>
</reference>
<accession>M2YMH2</accession>
<dbReference type="AlphaFoldDB" id="M2YMH2"/>
<sequence length="316" mass="35543">MVVLYENLPNALPADDLEQEVEESEATIDGPDGNKIKLYIKRPRIADSRPPAQCDLCPRRRHDHATHSRKASPTLAQIHRTRRRRRHRRRLPQRWTSEGVHNEFPAGLKDCAAAVKYISAHRFDLGISTFILQGESGGANLFIATAMKGSHEGWIDDIAGVCALVPYIAVLEGYGWTKEKRAKELPSLVEDNGYFLHTNLMNAMAYYYQAVDEDLTNPLAWPYHAIFEDLKGLLPFVVSVDELDLLRDEGIAYLRKLLQADVRASGDMNLGILHGSAMFFRQAIPDMHWKAVRQIASFAKSLEREGNLKGLKIGSG</sequence>
<dbReference type="eggNOG" id="KOG1515">
    <property type="taxonomic scope" value="Eukaryota"/>
</dbReference>
<dbReference type="Pfam" id="PF07859">
    <property type="entry name" value="Abhydrolase_3"/>
    <property type="match status" value="1"/>
</dbReference>
<protein>
    <recommendedName>
        <fullName evidence="3">Alpha/beta hydrolase fold-3 domain-containing protein</fullName>
    </recommendedName>
</protein>
<feature type="domain" description="Alpha/beta hydrolase fold-3" evidence="3">
    <location>
        <begin position="102"/>
        <end position="275"/>
    </location>
</feature>
<dbReference type="OrthoDB" id="433474at2759"/>